<protein>
    <submittedName>
        <fullName evidence="5">Pyruvate ferredoxin oxidoreductase subunit alpha</fullName>
    </submittedName>
</protein>
<feature type="domain" description="Pyruvate/ketoisovalerate oxidoreductase catalytic" evidence="2">
    <location>
        <begin position="12"/>
        <end position="172"/>
    </location>
</feature>
<dbReference type="InterPro" id="IPR050722">
    <property type="entry name" value="Pyruvate:ferred/Flavod_OxRd"/>
</dbReference>
<keyword evidence="5" id="KW-0670">Pyruvate</keyword>
<accession>A0AA35G783</accession>
<dbReference type="Pfam" id="PF01855">
    <property type="entry name" value="POR_N"/>
    <property type="match status" value="1"/>
</dbReference>
<organism evidence="5 6">
    <name type="scientific">Caldinitratiruptor microaerophilus</name>
    <dbReference type="NCBI Taxonomy" id="671077"/>
    <lineage>
        <taxon>Bacteria</taxon>
        <taxon>Bacillati</taxon>
        <taxon>Bacillota</taxon>
        <taxon>Clostridia</taxon>
        <taxon>Eubacteriales</taxon>
        <taxon>Symbiobacteriaceae</taxon>
        <taxon>Caldinitratiruptor</taxon>
    </lineage>
</organism>
<dbReference type="KEGG" id="cmic:caldi_01330"/>
<dbReference type="CDD" id="cd07034">
    <property type="entry name" value="TPP_PYR_PFOR_IOR-alpha_like"/>
    <property type="match status" value="1"/>
</dbReference>
<sequence>MDFTWKIGGAQGEGIDSAGETFALTLSRMGYHVFAHRHYQSLIKGGHTNYKVRVADQPVRHHGDRLDLLVALDGPSITHNLAELRPGGAVLCEPAHAALASARPDVTCWPISFGSVASDLGSAILKNAVALGASAAVLGLSPSSFTGVFRGQFADKGEGVITSNLEAFQRGHAYASEQGWRLVPGLPALPELPRRHLFMSGNDALALGALAAGCRFLAAYPITPATDIMYRLIRYFERFGGAVVQAEDELAAINMAIGAAFAGVRAMTSTSGPGFSLMMEALGLAGIAEIPVVIVDVQRGGPSTGLPTKTEQGDLNEMLYGSHGDIPRIVIAPATVEDCFAYAAEAFNLAERYQTPVIVASDMYLGQSRATVDPLSFQVAAVDRGWLVSNEELAAVGTREYPRYQVTATGISPRTIPGQPGGRYVALGNEHDDRGYEIEDPPTRIAQVQKRARKLDGFRSDVVKNRYVGPQDPDVLLVGWGSTYGPIREAREALQAFGVRAGHLHLGLLSPFPAGEVCPRIAMARRVVVVEQAITGQLAGLLKRHCEAHDRITSCLRYDGVPLLLEDIVRAVREVA</sequence>
<dbReference type="NCBIfam" id="TIGR03710">
    <property type="entry name" value="OAFO_sf"/>
    <property type="match status" value="1"/>
</dbReference>
<dbReference type="AlphaFoldDB" id="A0AA35G783"/>
<dbReference type="InterPro" id="IPR029061">
    <property type="entry name" value="THDP-binding"/>
</dbReference>
<dbReference type="RefSeq" id="WP_264843160.1">
    <property type="nucleotide sequence ID" value="NZ_AP025628.1"/>
</dbReference>
<evidence type="ECO:0000259" key="3">
    <source>
        <dbReference type="Pfam" id="PF01855"/>
    </source>
</evidence>
<evidence type="ECO:0000259" key="4">
    <source>
        <dbReference type="Pfam" id="PF17147"/>
    </source>
</evidence>
<evidence type="ECO:0000256" key="1">
    <source>
        <dbReference type="ARBA" id="ARBA00023002"/>
    </source>
</evidence>
<feature type="domain" description="Pyruvate flavodoxin/ferredoxin oxidoreductase pyrimidine binding" evidence="3">
    <location>
        <begin position="208"/>
        <end position="449"/>
    </location>
</feature>
<dbReference type="FunFam" id="3.40.50.970:FF:000022">
    <property type="entry name" value="2-oxoglutarate ferredoxin oxidoreductase alpha subunit"/>
    <property type="match status" value="1"/>
</dbReference>
<dbReference type="Pfam" id="PF17147">
    <property type="entry name" value="PFOR_II"/>
    <property type="match status" value="1"/>
</dbReference>
<dbReference type="Pfam" id="PF01558">
    <property type="entry name" value="POR"/>
    <property type="match status" value="1"/>
</dbReference>
<dbReference type="InterPro" id="IPR002869">
    <property type="entry name" value="Pyrv_flavodox_OxRed_cen"/>
</dbReference>
<dbReference type="InterPro" id="IPR009014">
    <property type="entry name" value="Transketo_C/PFOR_II"/>
</dbReference>
<dbReference type="PANTHER" id="PTHR32154:SF20">
    <property type="entry name" value="2-OXOGLUTARATE OXIDOREDUCTASE SUBUNIT KORA"/>
    <property type="match status" value="1"/>
</dbReference>
<dbReference type="Gene3D" id="3.40.50.920">
    <property type="match status" value="1"/>
</dbReference>
<dbReference type="InterPro" id="IPR033412">
    <property type="entry name" value="PFOR_II"/>
</dbReference>
<dbReference type="GO" id="GO:0016903">
    <property type="term" value="F:oxidoreductase activity, acting on the aldehyde or oxo group of donors"/>
    <property type="evidence" value="ECO:0007669"/>
    <property type="project" value="InterPro"/>
</dbReference>
<dbReference type="SUPFAM" id="SSF52518">
    <property type="entry name" value="Thiamin diphosphate-binding fold (THDP-binding)"/>
    <property type="match status" value="1"/>
</dbReference>
<dbReference type="Gene3D" id="3.40.50.970">
    <property type="match status" value="1"/>
</dbReference>
<dbReference type="InterPro" id="IPR022367">
    <property type="entry name" value="2-oxoacid/accept_OxRdtase_asu"/>
</dbReference>
<dbReference type="Gene3D" id="3.40.920.10">
    <property type="entry name" value="Pyruvate-ferredoxin oxidoreductase, PFOR, domain III"/>
    <property type="match status" value="1"/>
</dbReference>
<dbReference type="InterPro" id="IPR002880">
    <property type="entry name" value="Pyrv_Fd/Flavodoxin_OxRdtase_N"/>
</dbReference>
<dbReference type="InterPro" id="IPR019752">
    <property type="entry name" value="Pyrv/ketoisovalerate_OxRed_cat"/>
</dbReference>
<keyword evidence="6" id="KW-1185">Reference proteome</keyword>
<keyword evidence="1" id="KW-0560">Oxidoreductase</keyword>
<name>A0AA35G783_9FIRM</name>
<evidence type="ECO:0000313" key="6">
    <source>
        <dbReference type="Proteomes" id="UP001163687"/>
    </source>
</evidence>
<dbReference type="PANTHER" id="PTHR32154">
    <property type="entry name" value="PYRUVATE-FLAVODOXIN OXIDOREDUCTASE-RELATED"/>
    <property type="match status" value="1"/>
</dbReference>
<dbReference type="Proteomes" id="UP001163687">
    <property type="component" value="Chromosome"/>
</dbReference>
<proteinExistence type="predicted"/>
<feature type="domain" description="Pyruvate:ferredoxin oxidoreductase core" evidence="4">
    <location>
        <begin position="474"/>
        <end position="552"/>
    </location>
</feature>
<dbReference type="EMBL" id="AP025628">
    <property type="protein sequence ID" value="BDG59043.1"/>
    <property type="molecule type" value="Genomic_DNA"/>
</dbReference>
<gene>
    <name evidence="5" type="primary">porA_1</name>
    <name evidence="5" type="ORF">caldi_01330</name>
</gene>
<reference evidence="5" key="1">
    <citation type="submission" date="2022-03" db="EMBL/GenBank/DDBJ databases">
        <title>Complete genome sequence of Caldinitratiruptor microaerophilus.</title>
        <authorList>
            <person name="Mukaiyama R."/>
            <person name="Nishiyama T."/>
            <person name="Ueda K."/>
        </authorList>
    </citation>
    <scope>NUCLEOTIDE SEQUENCE</scope>
    <source>
        <strain evidence="5">JCM 16183</strain>
    </source>
</reference>
<dbReference type="SUPFAM" id="SSF52922">
    <property type="entry name" value="TK C-terminal domain-like"/>
    <property type="match status" value="1"/>
</dbReference>
<evidence type="ECO:0000259" key="2">
    <source>
        <dbReference type="Pfam" id="PF01558"/>
    </source>
</evidence>
<dbReference type="SUPFAM" id="SSF53323">
    <property type="entry name" value="Pyruvate-ferredoxin oxidoreductase, PFOR, domain III"/>
    <property type="match status" value="1"/>
</dbReference>
<evidence type="ECO:0000313" key="5">
    <source>
        <dbReference type="EMBL" id="BDG59043.1"/>
    </source>
</evidence>
<dbReference type="GO" id="GO:0006979">
    <property type="term" value="P:response to oxidative stress"/>
    <property type="evidence" value="ECO:0007669"/>
    <property type="project" value="TreeGrafter"/>
</dbReference>